<evidence type="ECO:0000256" key="1">
    <source>
        <dbReference type="SAM" id="Phobius"/>
    </source>
</evidence>
<keyword evidence="1" id="KW-0472">Membrane</keyword>
<comment type="caution">
    <text evidence="2">The sequence shown here is derived from an EMBL/GenBank/DDBJ whole genome shotgun (WGS) entry which is preliminary data.</text>
</comment>
<proteinExistence type="predicted"/>
<feature type="transmembrane region" description="Helical" evidence="1">
    <location>
        <begin position="43"/>
        <end position="63"/>
    </location>
</feature>
<dbReference type="RefSeq" id="WP_070116728.1">
    <property type="nucleotide sequence ID" value="NZ_MASR01000001.1"/>
</dbReference>
<feature type="transmembrane region" description="Helical" evidence="1">
    <location>
        <begin position="100"/>
        <end position="120"/>
    </location>
</feature>
<feature type="transmembrane region" description="Helical" evidence="1">
    <location>
        <begin position="68"/>
        <end position="88"/>
    </location>
</feature>
<gene>
    <name evidence="2" type="ORF">PHACT_08180</name>
</gene>
<protein>
    <recommendedName>
        <fullName evidence="4">DoxX family protein</fullName>
    </recommendedName>
</protein>
<dbReference type="Proteomes" id="UP000175669">
    <property type="component" value="Unassembled WGS sequence"/>
</dbReference>
<evidence type="ECO:0000313" key="3">
    <source>
        <dbReference type="Proteomes" id="UP000175669"/>
    </source>
</evidence>
<name>A0A1E8CLI0_9GAMM</name>
<organism evidence="2 3">
    <name type="scientific">Pseudohongiella acticola</name>
    <dbReference type="NCBI Taxonomy" id="1524254"/>
    <lineage>
        <taxon>Bacteria</taxon>
        <taxon>Pseudomonadati</taxon>
        <taxon>Pseudomonadota</taxon>
        <taxon>Gammaproteobacteria</taxon>
        <taxon>Pseudomonadales</taxon>
        <taxon>Pseudohongiellaceae</taxon>
        <taxon>Pseudohongiella</taxon>
    </lineage>
</organism>
<dbReference type="EMBL" id="MASR01000001">
    <property type="protein sequence ID" value="OFE13117.1"/>
    <property type="molecule type" value="Genomic_DNA"/>
</dbReference>
<keyword evidence="1" id="KW-0812">Transmembrane</keyword>
<evidence type="ECO:0000313" key="2">
    <source>
        <dbReference type="EMBL" id="OFE13117.1"/>
    </source>
</evidence>
<keyword evidence="1" id="KW-1133">Transmembrane helix</keyword>
<accession>A0A1E8CLI0</accession>
<dbReference type="AlphaFoldDB" id="A0A1E8CLI0"/>
<evidence type="ECO:0008006" key="4">
    <source>
        <dbReference type="Google" id="ProtNLM"/>
    </source>
</evidence>
<reference evidence="3" key="1">
    <citation type="submission" date="2016-07" db="EMBL/GenBank/DDBJ databases">
        <authorList>
            <person name="Florea S."/>
            <person name="Webb J.S."/>
            <person name="Jaromczyk J."/>
            <person name="Schardl C.L."/>
        </authorList>
    </citation>
    <scope>NUCLEOTIDE SEQUENCE [LARGE SCALE GENOMIC DNA]</scope>
    <source>
        <strain evidence="3">KCTC 42131</strain>
    </source>
</reference>
<sequence>MQDANNKRRIAAWVLVVPATLFLLMAGTTKVLGANPLASIDAMAPWVFWIGLGEVTAAVLYAVPRTSIIGVLFLSAHLGGAILFHIIRGENFVGPVLTSFWFQSLLLVSVWVVVLLRYPVIVRLVTQGK</sequence>
<dbReference type="OrthoDB" id="9811373at2"/>
<keyword evidence="3" id="KW-1185">Reference proteome</keyword>